<dbReference type="RefSeq" id="WP_076385810.1">
    <property type="nucleotide sequence ID" value="NZ_FTOI01000003.1"/>
</dbReference>
<keyword evidence="2" id="KW-0418">Kinase</keyword>
<dbReference type="SMART" id="SM00028">
    <property type="entry name" value="TPR"/>
    <property type="match status" value="5"/>
</dbReference>
<evidence type="ECO:0000256" key="1">
    <source>
        <dbReference type="ARBA" id="ARBA00022679"/>
    </source>
</evidence>
<gene>
    <name evidence="8" type="ORF">SAMN05421789_103180</name>
</gene>
<dbReference type="CDD" id="cd16917">
    <property type="entry name" value="HATPase_UhpB-NarQ-NarX-like"/>
    <property type="match status" value="1"/>
</dbReference>
<dbReference type="Proteomes" id="UP000185839">
    <property type="component" value="Unassembled WGS sequence"/>
</dbReference>
<dbReference type="InterPro" id="IPR019734">
    <property type="entry name" value="TPR_rpt"/>
</dbReference>
<dbReference type="PROSITE" id="PS50109">
    <property type="entry name" value="HIS_KIN"/>
    <property type="match status" value="1"/>
</dbReference>
<keyword evidence="4" id="KW-0802">TPR repeat</keyword>
<dbReference type="Pfam" id="PF07730">
    <property type="entry name" value="HisKA_3"/>
    <property type="match status" value="1"/>
</dbReference>
<feature type="signal peptide" evidence="6">
    <location>
        <begin position="1"/>
        <end position="26"/>
    </location>
</feature>
<accession>A0A1N7KFX5</accession>
<keyword evidence="5" id="KW-1133">Transmembrane helix</keyword>
<keyword evidence="6" id="KW-0732">Signal</keyword>
<dbReference type="Gene3D" id="1.25.40.10">
    <property type="entry name" value="Tetratricopeptide repeat domain"/>
    <property type="match status" value="2"/>
</dbReference>
<protein>
    <submittedName>
        <fullName evidence="8">Tetratricopeptide repeat-containing protein</fullName>
    </submittedName>
</protein>
<dbReference type="InterPro" id="IPR011712">
    <property type="entry name" value="Sig_transdc_His_kin_sub3_dim/P"/>
</dbReference>
<proteinExistence type="predicted"/>
<evidence type="ECO:0000256" key="2">
    <source>
        <dbReference type="ARBA" id="ARBA00022777"/>
    </source>
</evidence>
<dbReference type="InterPro" id="IPR005467">
    <property type="entry name" value="His_kinase_dom"/>
</dbReference>
<dbReference type="PROSITE" id="PS50005">
    <property type="entry name" value="TPR"/>
    <property type="match status" value="1"/>
</dbReference>
<dbReference type="SUPFAM" id="SSF55874">
    <property type="entry name" value="ATPase domain of HSP90 chaperone/DNA topoisomerase II/histidine kinase"/>
    <property type="match status" value="1"/>
</dbReference>
<keyword evidence="9" id="KW-1185">Reference proteome</keyword>
<dbReference type="STRING" id="713588.SAMN05421789_103180"/>
<dbReference type="InterPro" id="IPR050482">
    <property type="entry name" value="Sensor_HK_TwoCompSys"/>
</dbReference>
<reference evidence="9" key="1">
    <citation type="submission" date="2017-01" db="EMBL/GenBank/DDBJ databases">
        <authorList>
            <person name="Varghese N."/>
            <person name="Submissions S."/>
        </authorList>
    </citation>
    <scope>NUCLEOTIDE SEQUENCE [LARGE SCALE GENOMIC DNA]</scope>
    <source>
        <strain evidence="9">DSM 23145</strain>
    </source>
</reference>
<dbReference type="InterPro" id="IPR003594">
    <property type="entry name" value="HATPase_dom"/>
</dbReference>
<dbReference type="PANTHER" id="PTHR24421">
    <property type="entry name" value="NITRATE/NITRITE SENSOR PROTEIN NARX-RELATED"/>
    <property type="match status" value="1"/>
</dbReference>
<keyword evidence="1" id="KW-0808">Transferase</keyword>
<evidence type="ECO:0000256" key="3">
    <source>
        <dbReference type="ARBA" id="ARBA00023012"/>
    </source>
</evidence>
<keyword evidence="5" id="KW-0472">Membrane</keyword>
<name>A0A1N7KFX5_9FLAO</name>
<dbReference type="Gene3D" id="3.30.565.10">
    <property type="entry name" value="Histidine kinase-like ATPase, C-terminal domain"/>
    <property type="match status" value="1"/>
</dbReference>
<sequence length="648" mass="73924">MLPSKNQLLRVLFILTFHISFQVAKAQNLQEVITNLKAELTKNPDDKKRASIYADLTWYYASVSVDSALQYGKKAIAVTENVKDSTLLSQIYSDLGAVHFRNNDFKNSEKNYLKSYQIRKQQNNVAGIAKLNNNLASVYQSTYQYKKAMKMYLEALHFFESKADYKNINTTKANIGLLFVDLKDNNNAIKYLTEAIAFFEKQTQTVEFDNKLCENYLNLGKAFQLKKDYANAEIYYNKSAAICNKVGNKQGYAFSNRNLGNLNTLLKKDSAAAQNLEISKVTRKELNSKIDSESNDIDIAQNLIVQEKFEEAKKILLNILPVFEKENSKENLLSTYKLLTNIYHHSNQTDSSDLFFEKYISLDNDLVNTNVFKDTAEMEKKYQSLNKDNEILSQKSKIFKKNVMVFSLLGLILMGLIYYKSYQNKQKIQLQKEILHQQDLATKAVMNAEDNERKRMATHLHDGIGQLLTAANMNMSVLDDYKEDEHNFANVLHKTQDILMEAMADVRTLSHQIMPNMLIKNSLSDALRDLISKTNSPKLQIDLKMEGLKNDLNQNIQVVMYRVIQECINNTIKHAKANRVEISLIQSNTMIEAIFKDDGVGFNPLKISSKNDGLGLDNIKSRIDILKGDLKIKSAEGQGTSIVMKIPI</sequence>
<organism evidence="8 9">
    <name type="scientific">Kaistella chaponensis</name>
    <dbReference type="NCBI Taxonomy" id="713588"/>
    <lineage>
        <taxon>Bacteria</taxon>
        <taxon>Pseudomonadati</taxon>
        <taxon>Bacteroidota</taxon>
        <taxon>Flavobacteriia</taxon>
        <taxon>Flavobacteriales</taxon>
        <taxon>Weeksellaceae</taxon>
        <taxon>Chryseobacterium group</taxon>
        <taxon>Kaistella</taxon>
    </lineage>
</organism>
<dbReference type="Gene3D" id="1.20.5.1930">
    <property type="match status" value="1"/>
</dbReference>
<evidence type="ECO:0000256" key="5">
    <source>
        <dbReference type="SAM" id="Phobius"/>
    </source>
</evidence>
<evidence type="ECO:0000259" key="7">
    <source>
        <dbReference type="PROSITE" id="PS50109"/>
    </source>
</evidence>
<evidence type="ECO:0000256" key="6">
    <source>
        <dbReference type="SAM" id="SignalP"/>
    </source>
</evidence>
<dbReference type="Pfam" id="PF13374">
    <property type="entry name" value="TPR_10"/>
    <property type="match status" value="1"/>
</dbReference>
<dbReference type="Pfam" id="PF02518">
    <property type="entry name" value="HATPase_c"/>
    <property type="match status" value="1"/>
</dbReference>
<evidence type="ECO:0000313" key="9">
    <source>
        <dbReference type="Proteomes" id="UP000185839"/>
    </source>
</evidence>
<feature type="chain" id="PRO_5012342671" evidence="6">
    <location>
        <begin position="27"/>
        <end position="648"/>
    </location>
</feature>
<feature type="domain" description="Histidine kinase" evidence="7">
    <location>
        <begin position="459"/>
        <end position="648"/>
    </location>
</feature>
<dbReference type="GO" id="GO:0000155">
    <property type="term" value="F:phosphorelay sensor kinase activity"/>
    <property type="evidence" value="ECO:0007669"/>
    <property type="project" value="InterPro"/>
</dbReference>
<evidence type="ECO:0000313" key="8">
    <source>
        <dbReference type="EMBL" id="SIS60491.1"/>
    </source>
</evidence>
<dbReference type="AlphaFoldDB" id="A0A1N7KFX5"/>
<dbReference type="EMBL" id="FTOI01000003">
    <property type="protein sequence ID" value="SIS60491.1"/>
    <property type="molecule type" value="Genomic_DNA"/>
</dbReference>
<dbReference type="OrthoDB" id="9778366at2"/>
<keyword evidence="3" id="KW-0902">Two-component regulatory system</keyword>
<keyword evidence="5" id="KW-0812">Transmembrane</keyword>
<dbReference type="InterPro" id="IPR036890">
    <property type="entry name" value="HATPase_C_sf"/>
</dbReference>
<dbReference type="SUPFAM" id="SSF48452">
    <property type="entry name" value="TPR-like"/>
    <property type="match status" value="2"/>
</dbReference>
<dbReference type="GO" id="GO:0016020">
    <property type="term" value="C:membrane"/>
    <property type="evidence" value="ECO:0007669"/>
    <property type="project" value="InterPro"/>
</dbReference>
<dbReference type="Pfam" id="PF13181">
    <property type="entry name" value="TPR_8"/>
    <property type="match status" value="2"/>
</dbReference>
<feature type="repeat" description="TPR" evidence="4">
    <location>
        <begin position="89"/>
        <end position="122"/>
    </location>
</feature>
<dbReference type="InterPro" id="IPR011990">
    <property type="entry name" value="TPR-like_helical_dom_sf"/>
</dbReference>
<evidence type="ECO:0000256" key="4">
    <source>
        <dbReference type="PROSITE-ProRule" id="PRU00339"/>
    </source>
</evidence>
<dbReference type="GO" id="GO:0046983">
    <property type="term" value="F:protein dimerization activity"/>
    <property type="evidence" value="ECO:0007669"/>
    <property type="project" value="InterPro"/>
</dbReference>
<feature type="transmembrane region" description="Helical" evidence="5">
    <location>
        <begin position="403"/>
        <end position="419"/>
    </location>
</feature>